<evidence type="ECO:0000256" key="2">
    <source>
        <dbReference type="ARBA" id="ARBA00022741"/>
    </source>
</evidence>
<evidence type="ECO:0000256" key="4">
    <source>
        <dbReference type="ARBA" id="ARBA00022840"/>
    </source>
</evidence>
<feature type="domain" description="Serine-threonine/tyrosine-protein kinase catalytic" evidence="5">
    <location>
        <begin position="101"/>
        <end position="139"/>
    </location>
</feature>
<dbReference type="InterPro" id="IPR001245">
    <property type="entry name" value="Ser-Thr/Tyr_kinase_cat_dom"/>
</dbReference>
<dbReference type="GO" id="GO:0004672">
    <property type="term" value="F:protein kinase activity"/>
    <property type="evidence" value="ECO:0007669"/>
    <property type="project" value="InterPro"/>
</dbReference>
<name>A0AAD8H8T3_9APIA</name>
<protein>
    <recommendedName>
        <fullName evidence="5">Serine-threonine/tyrosine-protein kinase catalytic domain-containing protein</fullName>
    </recommendedName>
</protein>
<keyword evidence="2" id="KW-0547">Nucleotide-binding</keyword>
<evidence type="ECO:0000256" key="1">
    <source>
        <dbReference type="ARBA" id="ARBA00022679"/>
    </source>
</evidence>
<dbReference type="AlphaFoldDB" id="A0AAD8H8T3"/>
<reference evidence="6" key="2">
    <citation type="submission" date="2023-05" db="EMBL/GenBank/DDBJ databases">
        <authorList>
            <person name="Schelkunov M.I."/>
        </authorList>
    </citation>
    <scope>NUCLEOTIDE SEQUENCE</scope>
    <source>
        <strain evidence="6">Hsosn_3</strain>
        <tissue evidence="6">Leaf</tissue>
    </source>
</reference>
<dbReference type="PANTHER" id="PTHR47973">
    <property type="entry name" value="CYSTEINE-RICH RECEPTOR-LIKE PROTEIN KINASE 3"/>
    <property type="match status" value="1"/>
</dbReference>
<dbReference type="GO" id="GO:0005524">
    <property type="term" value="F:ATP binding"/>
    <property type="evidence" value="ECO:0007669"/>
    <property type="project" value="UniProtKB-KW"/>
</dbReference>
<dbReference type="Pfam" id="PF07714">
    <property type="entry name" value="PK_Tyr_Ser-Thr"/>
    <property type="match status" value="1"/>
</dbReference>
<sequence>MQLRNLVKLYGCCIEGDKRLLVYEYLENNSLDQALFGKTNLFLDWSARYDICLGVARVKCSTGERMACRLLLKLRASFRQEVAVWHQLDHPKVTRVLYGKPYKRKCDVYSFGVCLWEIYCCDLPYVNLSFAEVSSIVVRQVSLT</sequence>
<keyword evidence="3" id="KW-0418">Kinase</keyword>
<evidence type="ECO:0000256" key="3">
    <source>
        <dbReference type="ARBA" id="ARBA00022777"/>
    </source>
</evidence>
<gene>
    <name evidence="6" type="ORF">POM88_038838</name>
</gene>
<dbReference type="InterPro" id="IPR011009">
    <property type="entry name" value="Kinase-like_dom_sf"/>
</dbReference>
<keyword evidence="7" id="KW-1185">Reference proteome</keyword>
<evidence type="ECO:0000313" key="6">
    <source>
        <dbReference type="EMBL" id="KAK1363277.1"/>
    </source>
</evidence>
<evidence type="ECO:0000259" key="5">
    <source>
        <dbReference type="Pfam" id="PF07714"/>
    </source>
</evidence>
<keyword evidence="1" id="KW-0808">Transferase</keyword>
<organism evidence="6 7">
    <name type="scientific">Heracleum sosnowskyi</name>
    <dbReference type="NCBI Taxonomy" id="360622"/>
    <lineage>
        <taxon>Eukaryota</taxon>
        <taxon>Viridiplantae</taxon>
        <taxon>Streptophyta</taxon>
        <taxon>Embryophyta</taxon>
        <taxon>Tracheophyta</taxon>
        <taxon>Spermatophyta</taxon>
        <taxon>Magnoliopsida</taxon>
        <taxon>eudicotyledons</taxon>
        <taxon>Gunneridae</taxon>
        <taxon>Pentapetalae</taxon>
        <taxon>asterids</taxon>
        <taxon>campanulids</taxon>
        <taxon>Apiales</taxon>
        <taxon>Apiaceae</taxon>
        <taxon>Apioideae</taxon>
        <taxon>apioid superclade</taxon>
        <taxon>Tordylieae</taxon>
        <taxon>Tordyliinae</taxon>
        <taxon>Heracleum</taxon>
    </lineage>
</organism>
<dbReference type="EMBL" id="JAUIZM010000009">
    <property type="protein sequence ID" value="KAK1363277.1"/>
    <property type="molecule type" value="Genomic_DNA"/>
</dbReference>
<dbReference type="Proteomes" id="UP001237642">
    <property type="component" value="Unassembled WGS sequence"/>
</dbReference>
<keyword evidence="4" id="KW-0067">ATP-binding</keyword>
<dbReference type="SUPFAM" id="SSF56112">
    <property type="entry name" value="Protein kinase-like (PK-like)"/>
    <property type="match status" value="1"/>
</dbReference>
<accession>A0AAD8H8T3</accession>
<proteinExistence type="predicted"/>
<evidence type="ECO:0000313" key="7">
    <source>
        <dbReference type="Proteomes" id="UP001237642"/>
    </source>
</evidence>
<dbReference type="InterPro" id="IPR052059">
    <property type="entry name" value="CR_Ser/Thr_kinase"/>
</dbReference>
<dbReference type="Gene3D" id="1.10.510.10">
    <property type="entry name" value="Transferase(Phosphotransferase) domain 1"/>
    <property type="match status" value="2"/>
</dbReference>
<reference evidence="6" key="1">
    <citation type="submission" date="2023-02" db="EMBL/GenBank/DDBJ databases">
        <title>Genome of toxic invasive species Heracleum sosnowskyi carries increased number of genes despite the absence of recent whole-genome duplications.</title>
        <authorList>
            <person name="Schelkunov M."/>
            <person name="Shtratnikova V."/>
            <person name="Makarenko M."/>
            <person name="Klepikova A."/>
            <person name="Omelchenko D."/>
            <person name="Novikova G."/>
            <person name="Obukhova E."/>
            <person name="Bogdanov V."/>
            <person name="Penin A."/>
            <person name="Logacheva M."/>
        </authorList>
    </citation>
    <scope>NUCLEOTIDE SEQUENCE</scope>
    <source>
        <strain evidence="6">Hsosn_3</strain>
        <tissue evidence="6">Leaf</tissue>
    </source>
</reference>
<comment type="caution">
    <text evidence="6">The sequence shown here is derived from an EMBL/GenBank/DDBJ whole genome shotgun (WGS) entry which is preliminary data.</text>
</comment>